<accession>A0A097QST1</accession>
<dbReference type="AlphaFoldDB" id="A0A097QST1"/>
<gene>
    <name evidence="1" type="ORF">TEU_03955</name>
</gene>
<keyword evidence="2" id="KW-1185">Reference proteome</keyword>
<reference evidence="1 2" key="1">
    <citation type="journal article" date="2015" name="Int. J. Syst. Evol. Microbiol.">
        <title>Thermococcus eurythermalis sp. nov., a conditional piezophilic hyperthermophilic archaeon with a wide temperature range isolated from an oil-immersed chimney in the Guaymas Basin.</title>
        <authorList>
            <person name="Zhao W."/>
            <person name="Zeng X."/>
            <person name="Xiao X."/>
        </authorList>
    </citation>
    <scope>NUCLEOTIDE SEQUENCE [LARGE SCALE GENOMIC DNA]</scope>
    <source>
        <strain evidence="1 2">A501</strain>
    </source>
</reference>
<name>A0A097QST1_9EURY</name>
<dbReference type="KEGG" id="teu:TEU_03955"/>
<sequence>MKKSDKKRAILAGLALSVSLAVIFALYSGVAYSREPVTVDATYSEAYLQEGHFTAYGLFSNETIYKNGTSLEYYPSKITDAIVGSCKFSSDGASGSYEATLHVNYYVTSGKKKVYLVNDTELLARDTFTGSFEVPVELNFTEMDSRLKMVREGTGLYRAEREVYVLVKVMPSGQEPFTQDIRLNQDSSGMLYFSGADKEYKKVVRSVETTTNSLSFLGADVGVSTARTVFPAVALLFAIPPAGFVYAKREKKPKSRELTALKKYTVEGTPPEGKRVELSSPADLKRVFELVDRPVVHYRDGGADVYAIADGGTVYEYRAN</sequence>
<dbReference type="STRING" id="1505907.TEU_03955"/>
<dbReference type="HOGENOM" id="CLU_075238_0_0_2"/>
<dbReference type="RefSeq" id="WP_050002542.1">
    <property type="nucleotide sequence ID" value="NZ_CP008887.1"/>
</dbReference>
<proteinExistence type="predicted"/>
<organism evidence="1 2">
    <name type="scientific">Thermococcus eurythermalis</name>
    <dbReference type="NCBI Taxonomy" id="1505907"/>
    <lineage>
        <taxon>Archaea</taxon>
        <taxon>Methanobacteriati</taxon>
        <taxon>Methanobacteriota</taxon>
        <taxon>Thermococci</taxon>
        <taxon>Thermococcales</taxon>
        <taxon>Thermococcaceae</taxon>
        <taxon>Thermococcus</taxon>
    </lineage>
</organism>
<dbReference type="GeneID" id="25152589"/>
<evidence type="ECO:0000313" key="1">
    <source>
        <dbReference type="EMBL" id="AIU69560.1"/>
    </source>
</evidence>
<evidence type="ECO:0000313" key="2">
    <source>
        <dbReference type="Proteomes" id="UP000029980"/>
    </source>
</evidence>
<protein>
    <recommendedName>
        <fullName evidence="3">DUF5305 domain-containing protein</fullName>
    </recommendedName>
</protein>
<dbReference type="Proteomes" id="UP000029980">
    <property type="component" value="Chromosome"/>
</dbReference>
<dbReference type="EMBL" id="CP008887">
    <property type="protein sequence ID" value="AIU69560.1"/>
    <property type="molecule type" value="Genomic_DNA"/>
</dbReference>
<evidence type="ECO:0008006" key="3">
    <source>
        <dbReference type="Google" id="ProtNLM"/>
    </source>
</evidence>
<dbReference type="OrthoDB" id="86028at2157"/>